<gene>
    <name evidence="2" type="ORF">HNQ52_001626</name>
</gene>
<dbReference type="EMBL" id="JACHHP010000002">
    <property type="protein sequence ID" value="MBB5208097.1"/>
    <property type="molecule type" value="Genomic_DNA"/>
</dbReference>
<dbReference type="RefSeq" id="WP_183960599.1">
    <property type="nucleotide sequence ID" value="NZ_JACHHP010000002.1"/>
</dbReference>
<protein>
    <recommendedName>
        <fullName evidence="4">DUF4331 domain-containing protein</fullName>
    </recommendedName>
</protein>
<dbReference type="PROSITE" id="PS51257">
    <property type="entry name" value="PROKAR_LIPOPROTEIN"/>
    <property type="match status" value="1"/>
</dbReference>
<organism evidence="2 3">
    <name type="scientific">Chiayiivirga flava</name>
    <dbReference type="NCBI Taxonomy" id="659595"/>
    <lineage>
        <taxon>Bacteria</taxon>
        <taxon>Pseudomonadati</taxon>
        <taxon>Pseudomonadota</taxon>
        <taxon>Gammaproteobacteria</taxon>
        <taxon>Lysobacterales</taxon>
        <taxon>Lysobacteraceae</taxon>
        <taxon>Chiayiivirga</taxon>
    </lineage>
</organism>
<keyword evidence="3" id="KW-1185">Reference proteome</keyword>
<comment type="caution">
    <text evidence="2">The sequence shown here is derived from an EMBL/GenBank/DDBJ whole genome shotgun (WGS) entry which is preliminary data.</text>
</comment>
<dbReference type="AlphaFoldDB" id="A0A7W8D7E9"/>
<dbReference type="InterPro" id="IPR025566">
    <property type="entry name" value="DUF4331"/>
</dbReference>
<evidence type="ECO:0000313" key="3">
    <source>
        <dbReference type="Proteomes" id="UP000521199"/>
    </source>
</evidence>
<evidence type="ECO:0000256" key="1">
    <source>
        <dbReference type="SAM" id="SignalP"/>
    </source>
</evidence>
<accession>A0A7W8D7E9</accession>
<feature type="chain" id="PRO_5031449757" description="DUF4331 domain-containing protein" evidence="1">
    <location>
        <begin position="23"/>
        <end position="494"/>
    </location>
</feature>
<evidence type="ECO:0000313" key="2">
    <source>
        <dbReference type="EMBL" id="MBB5208097.1"/>
    </source>
</evidence>
<dbReference type="Pfam" id="PF14224">
    <property type="entry name" value="DUF4331"/>
    <property type="match status" value="3"/>
</dbReference>
<evidence type="ECO:0008006" key="4">
    <source>
        <dbReference type="Google" id="ProtNLM"/>
    </source>
</evidence>
<feature type="signal peptide" evidence="1">
    <location>
        <begin position="1"/>
        <end position="22"/>
    </location>
</feature>
<name>A0A7W8D7E9_9GAMM</name>
<proteinExistence type="predicted"/>
<sequence length="494" mass="51773">MTIQRTALFLSLLATGIGAACAADHRDSPLTTADPAADINDVYAFVNPNDANEVILVATVLPVANANSRFSDAVSYRFNISNGGDGGDTTITCTFPDEATRVLCRNEGDTLYAEGNLGEIVDADELRVFAGLRDDPFFFDLDAFNETRDTLVPAFTDPGVNFFAGLNTLSIVLGVSRDRLTDSGANSTLKVYASTERTGDAGVGPGFTGMWWDPANPGHGLIVQVIESVTANDPPAKSAAKNHLPYRLVTYWNVFDNEGEQLALYGIGDIAANGNTASVPVVSGSGPSFPPAFDPDDLVETPFGTLDFTFSDCDTAELDVTPTRDGFAPVTIPLTRASSVVGLDCSLNQLGQIDRMGRPGINTALIDLLASTGKKDAYNTAVDPAGWAAAFQDEIQANLAALDTLDGTTGNTVLPPADLAPVLVDDRLVIDASIPDCDAYLAVELGVAGQCGGRTLERDVIDDTLGAVVGPGVSDNVDNDSTFLADFPFLGAAN</sequence>
<reference evidence="2 3" key="1">
    <citation type="submission" date="2020-08" db="EMBL/GenBank/DDBJ databases">
        <title>Genomic Encyclopedia of Type Strains, Phase IV (KMG-IV): sequencing the most valuable type-strain genomes for metagenomic binning, comparative biology and taxonomic classification.</title>
        <authorList>
            <person name="Goeker M."/>
        </authorList>
    </citation>
    <scope>NUCLEOTIDE SEQUENCE [LARGE SCALE GENOMIC DNA]</scope>
    <source>
        <strain evidence="2 3">DSM 24163</strain>
    </source>
</reference>
<keyword evidence="1" id="KW-0732">Signal</keyword>
<dbReference type="Proteomes" id="UP000521199">
    <property type="component" value="Unassembled WGS sequence"/>
</dbReference>